<dbReference type="PANTHER" id="PTHR15876">
    <property type="entry name" value="TRANSMEMBRANE PROTEIN ADIPOCYTE-ASSOCIATED 1"/>
    <property type="match status" value="1"/>
</dbReference>
<evidence type="ECO:0000256" key="1">
    <source>
        <dbReference type="ARBA" id="ARBA00004141"/>
    </source>
</evidence>
<feature type="transmembrane region" description="Helical" evidence="6">
    <location>
        <begin position="82"/>
        <end position="103"/>
    </location>
</feature>
<dbReference type="GO" id="GO:0005886">
    <property type="term" value="C:plasma membrane"/>
    <property type="evidence" value="ECO:0007669"/>
    <property type="project" value="TreeGrafter"/>
</dbReference>
<feature type="transmembrane region" description="Helical" evidence="6">
    <location>
        <begin position="230"/>
        <end position="252"/>
    </location>
</feature>
<evidence type="ECO:0000256" key="2">
    <source>
        <dbReference type="ARBA" id="ARBA00010125"/>
    </source>
</evidence>
<feature type="transmembrane region" description="Helical" evidence="6">
    <location>
        <begin position="42"/>
        <end position="61"/>
    </location>
</feature>
<dbReference type="GO" id="GO:0004930">
    <property type="term" value="F:G protein-coupled receptor activity"/>
    <property type="evidence" value="ECO:0007669"/>
    <property type="project" value="TreeGrafter"/>
</dbReference>
<organism evidence="7 8">
    <name type="scientific">Leptotrombidium deliense</name>
    <dbReference type="NCBI Taxonomy" id="299467"/>
    <lineage>
        <taxon>Eukaryota</taxon>
        <taxon>Metazoa</taxon>
        <taxon>Ecdysozoa</taxon>
        <taxon>Arthropoda</taxon>
        <taxon>Chelicerata</taxon>
        <taxon>Arachnida</taxon>
        <taxon>Acari</taxon>
        <taxon>Acariformes</taxon>
        <taxon>Trombidiformes</taxon>
        <taxon>Prostigmata</taxon>
        <taxon>Anystina</taxon>
        <taxon>Parasitengona</taxon>
        <taxon>Trombiculoidea</taxon>
        <taxon>Trombiculidae</taxon>
        <taxon>Leptotrombidium</taxon>
    </lineage>
</organism>
<dbReference type="AlphaFoldDB" id="A0A443SNL9"/>
<reference evidence="7 8" key="1">
    <citation type="journal article" date="2018" name="Gigascience">
        <title>Genomes of trombidid mites reveal novel predicted allergens and laterally-transferred genes associated with secondary metabolism.</title>
        <authorList>
            <person name="Dong X."/>
            <person name="Chaisiri K."/>
            <person name="Xia D."/>
            <person name="Armstrong S.D."/>
            <person name="Fang Y."/>
            <person name="Donnelly M.J."/>
            <person name="Kadowaki T."/>
            <person name="McGarry J.W."/>
            <person name="Darby A.C."/>
            <person name="Makepeace B.L."/>
        </authorList>
    </citation>
    <scope>NUCLEOTIDE SEQUENCE [LARGE SCALE GENOMIC DNA]</scope>
    <source>
        <strain evidence="7">UoL-UT</strain>
    </source>
</reference>
<comment type="subcellular location">
    <subcellularLocation>
        <location evidence="1">Membrane</location>
        <topology evidence="1">Multi-pass membrane protein</topology>
    </subcellularLocation>
</comment>
<evidence type="ECO:0000256" key="5">
    <source>
        <dbReference type="ARBA" id="ARBA00023136"/>
    </source>
</evidence>
<proteinExistence type="inferred from homology"/>
<comment type="caution">
    <text evidence="7">The sequence shown here is derived from an EMBL/GenBank/DDBJ whole genome shotgun (WGS) entry which is preliminary data.</text>
</comment>
<dbReference type="VEuPathDB" id="VectorBase:LDEU002957"/>
<dbReference type="OrthoDB" id="10027388at2759"/>
<evidence type="ECO:0000313" key="8">
    <source>
        <dbReference type="Proteomes" id="UP000288716"/>
    </source>
</evidence>
<keyword evidence="4 6" id="KW-1133">Transmembrane helix</keyword>
<sequence>METTEAFIDLQNTTNVTDTPSVITPVHFCQSVLYIEAKNTKLRVWDIMILVPNLLLLLFLLCKFRKTQQRLKASSSLMISTFYTLVCINVTVSIIRCLISMSVNAASSVGGATDQIFWVIVRFFLLATEISVLVFALFFGHLDSKRSIRRVLIVTSLISLSYSICQGALELIAPDEKFYIQDKQFHLFGHGGMVFWFCTCLLISIIYFSIFFLPWTPCGKRTQLPAKRSFYIYTLALSVLNLFQAIGSGLYFNDNIEGLCIVDVTTYLYFTAFTPLVYWTFLAGFLSSTKSQILFSYKPQVDDTLDDTIVASTSAVATDMRLPHQLSCSSIVTDNSDFVYQQPPQIGGPSQTAHLNIYESSSFSPDSIESCTINT</sequence>
<dbReference type="InterPro" id="IPR018781">
    <property type="entry name" value="TPRA1/CAND2/CAND8"/>
</dbReference>
<dbReference type="Pfam" id="PF10160">
    <property type="entry name" value="Tmemb_40"/>
    <property type="match status" value="1"/>
</dbReference>
<feature type="transmembrane region" description="Helical" evidence="6">
    <location>
        <begin position="267"/>
        <end position="286"/>
    </location>
</feature>
<evidence type="ECO:0000256" key="4">
    <source>
        <dbReference type="ARBA" id="ARBA00022989"/>
    </source>
</evidence>
<protein>
    <submittedName>
        <fullName evidence="7">Transmembrane protein adipocyte-associated 1-like isoform X2</fullName>
    </submittedName>
</protein>
<comment type="similarity">
    <text evidence="2">Belongs to the UPF0359 family.</text>
</comment>
<accession>A0A443SNL9</accession>
<feature type="transmembrane region" description="Helical" evidence="6">
    <location>
        <begin position="193"/>
        <end position="218"/>
    </location>
</feature>
<gene>
    <name evidence="7" type="ORF">B4U80_01607</name>
</gene>
<feature type="transmembrane region" description="Helical" evidence="6">
    <location>
        <begin position="151"/>
        <end position="173"/>
    </location>
</feature>
<keyword evidence="8" id="KW-1185">Reference proteome</keyword>
<evidence type="ECO:0000256" key="6">
    <source>
        <dbReference type="SAM" id="Phobius"/>
    </source>
</evidence>
<keyword evidence="3 6" id="KW-0812">Transmembrane</keyword>
<name>A0A443SNL9_9ACAR</name>
<feature type="transmembrane region" description="Helical" evidence="6">
    <location>
        <begin position="115"/>
        <end position="139"/>
    </location>
</feature>
<dbReference type="EMBL" id="NCKV01001078">
    <property type="protein sequence ID" value="RWS29082.1"/>
    <property type="molecule type" value="Genomic_DNA"/>
</dbReference>
<keyword evidence="5 6" id="KW-0472">Membrane</keyword>
<evidence type="ECO:0000313" key="7">
    <source>
        <dbReference type="EMBL" id="RWS29082.1"/>
    </source>
</evidence>
<dbReference type="PANTHER" id="PTHR15876:SF8">
    <property type="entry name" value="TRANSMEMBRANE PROTEIN ADIPOCYTE-ASSOCIATED 1"/>
    <property type="match status" value="1"/>
</dbReference>
<dbReference type="STRING" id="299467.A0A443SNL9"/>
<evidence type="ECO:0000256" key="3">
    <source>
        <dbReference type="ARBA" id="ARBA00022692"/>
    </source>
</evidence>
<dbReference type="Proteomes" id="UP000288716">
    <property type="component" value="Unassembled WGS sequence"/>
</dbReference>